<feature type="region of interest" description="Disordered" evidence="1">
    <location>
        <begin position="393"/>
        <end position="417"/>
    </location>
</feature>
<sequence length="830" mass="92917">MSTLDQIVQQLRNADHPELPSGHPVADGKHHRYGPRKKYWYQLREVVSKGAVIGYTGTFGHFSGDDPGTERFQWNGAPLSEEALAETRRRQEAAERAEAERAARAARMAANRACDQWARASEQGASAYLERKQVTAEGVRFDSDGTIFVPMYQYGDEARLVGLQKITPEGAKRFNKGMEKKGAACLLGEVKADDQLVMIAEGYATGRSVRMATAEAFALCVCFDAGGILSTARYLRDAHPNTHVLICADDDWKIEQRMRDWLAEEFDFRGELPFDVAPTRIEAKKTWYMVAAHRRVDDNGVAYVEVTYGNDVLPQRRKRFENAGLKRAYEAAAEVDGVSVVYPTFADRGERKLTDFNDLHVEEGLEAVTRQVQAAILSVLAPASEDVRTAAVDAERPTPAAASAAAGQAEWDGREAENGAHTWERDLARSDKGTLLPTLGNVHLILSNHKAWRGVIEQDDFGGRVMKRKAPPFPQGAVGEWTDMDDQRCVLWLSQRYGISVRTDIVMNAVLLVADATHFHDVREYLGRLEWDGVPRVRSMPSTYLRVADSEYVQLAFMKWMIAAVARVMQPGCKVDNVLILEGKQGARKSTALKVLAGGQWFTDTPIQIGNKDTYAVMAGKWVIELAELDSLNKADSSAVKSFFATAVDRFRNFYGKRATDVPRQCVFAGSVNFDTYLKDESGNRRYWPLRVGGLVDIDGIARVRDQLWAEAVHLYRSGVVWHVTEQERPLFEIEQAERYEGDVYEDKIAKALEYVSHTTMETILADILKLDTSKWTLAEQRRIGKALKSLGWVRKRESTGSRGWYYVREEQEPEAALEAVAAGDDDSPL</sequence>
<dbReference type="Proteomes" id="UP000010087">
    <property type="component" value="Chromosome 1"/>
</dbReference>
<feature type="region of interest" description="Disordered" evidence="1">
    <location>
        <begin position="12"/>
        <end position="31"/>
    </location>
</feature>
<dbReference type="AlphaFoldDB" id="A0A0H3HH59"/>
<name>A0A0H3HH59_BURP2</name>
<dbReference type="InterPro" id="IPR007936">
    <property type="entry name" value="VapE-like_dom"/>
</dbReference>
<feature type="compositionally biased region" description="Low complexity" evidence="1">
    <location>
        <begin position="400"/>
        <end position="409"/>
    </location>
</feature>
<dbReference type="PANTHER" id="PTHR34985">
    <property type="entry name" value="SLR0554 PROTEIN"/>
    <property type="match status" value="1"/>
</dbReference>
<dbReference type="PATRIC" id="fig|884204.3.peg.1198"/>
<organism evidence="3 4">
    <name type="scientific">Burkholderia pseudomallei (strain 1026b)</name>
    <dbReference type="NCBI Taxonomy" id="884204"/>
    <lineage>
        <taxon>Bacteria</taxon>
        <taxon>Pseudomonadati</taxon>
        <taxon>Pseudomonadota</taxon>
        <taxon>Betaproteobacteria</taxon>
        <taxon>Burkholderiales</taxon>
        <taxon>Burkholderiaceae</taxon>
        <taxon>Burkholderia</taxon>
        <taxon>pseudomallei group</taxon>
    </lineage>
</organism>
<protein>
    <submittedName>
        <fullName evidence="3">Virulence-associated protein E</fullName>
    </submittedName>
</protein>
<gene>
    <name evidence="3" type="ordered locus">BP1026B_I1094</name>
</gene>
<reference evidence="3 4" key="1">
    <citation type="journal article" date="2012" name="PLoS ONE">
        <title>Evolution of Burkholderia pseudomallei in recurrent melioidosis.</title>
        <authorList>
            <person name="Hayden H.S."/>
            <person name="Lim R."/>
            <person name="Brittnacher M.J."/>
            <person name="Sims E.H."/>
            <person name="Ramage E.R."/>
            <person name="Fong C."/>
            <person name="Wu Z."/>
            <person name="Crist E."/>
            <person name="Chang J."/>
            <person name="Zhou Y."/>
            <person name="Radey M."/>
            <person name="Rohmer L."/>
            <person name="Haugen E."/>
            <person name="Gillett W."/>
            <person name="Wuthiekanun V."/>
            <person name="Peacock S.J."/>
            <person name="Kaul R."/>
            <person name="Miller S.I."/>
            <person name="Manoil C."/>
            <person name="Jacobs M.A."/>
        </authorList>
    </citation>
    <scope>NUCLEOTIDE SEQUENCE [LARGE SCALE GENOMIC DNA]</scope>
    <source>
        <strain evidence="3 4">1026b</strain>
    </source>
</reference>
<evidence type="ECO:0000259" key="2">
    <source>
        <dbReference type="Pfam" id="PF05272"/>
    </source>
</evidence>
<proteinExistence type="predicted"/>
<evidence type="ECO:0000313" key="3">
    <source>
        <dbReference type="EMBL" id="AFI65744.1"/>
    </source>
</evidence>
<dbReference type="KEGG" id="bpz:BP1026B_I1094"/>
<dbReference type="Pfam" id="PF05272">
    <property type="entry name" value="VapE-like_dom"/>
    <property type="match status" value="1"/>
</dbReference>
<evidence type="ECO:0000256" key="1">
    <source>
        <dbReference type="SAM" id="MobiDB-lite"/>
    </source>
</evidence>
<dbReference type="RefSeq" id="WP_004552754.1">
    <property type="nucleotide sequence ID" value="NC_017831.1"/>
</dbReference>
<evidence type="ECO:0000313" key="4">
    <source>
        <dbReference type="Proteomes" id="UP000010087"/>
    </source>
</evidence>
<dbReference type="PANTHER" id="PTHR34985:SF1">
    <property type="entry name" value="SLR0554 PROTEIN"/>
    <property type="match status" value="1"/>
</dbReference>
<dbReference type="EMBL" id="CP002833">
    <property type="protein sequence ID" value="AFI65744.1"/>
    <property type="molecule type" value="Genomic_DNA"/>
</dbReference>
<accession>A0A0H3HH59</accession>
<feature type="domain" description="Virulence-associated protein E-like" evidence="2">
    <location>
        <begin position="527"/>
        <end position="739"/>
    </location>
</feature>